<proteinExistence type="predicted"/>
<dbReference type="KEGG" id="cpis:HS961_17185"/>
<dbReference type="AlphaFoldDB" id="A0A7G5EKA2"/>
<dbReference type="Proteomes" id="UP000515240">
    <property type="component" value="Chromosome"/>
</dbReference>
<evidence type="ECO:0008006" key="3">
    <source>
        <dbReference type="Google" id="ProtNLM"/>
    </source>
</evidence>
<reference evidence="1 2" key="1">
    <citation type="journal article" date="2020" name="G3 (Bethesda)">
        <title>CeMbio - The Caenorhabditis elegans Microbiome Resource.</title>
        <authorList>
            <person name="Dirksen P."/>
            <person name="Assie A."/>
            <person name="Zimmermann J."/>
            <person name="Zhang F."/>
            <person name="Tietje A.M."/>
            <person name="Marsh S.A."/>
            <person name="Felix M.A."/>
            <person name="Shapira M."/>
            <person name="Kaleta C."/>
            <person name="Schulenburg H."/>
            <person name="Samuel B."/>
        </authorList>
    </citation>
    <scope>NUCLEOTIDE SEQUENCE [LARGE SCALE GENOMIC DNA]</scope>
    <source>
        <strain evidence="1 2">BIGb0172</strain>
    </source>
</reference>
<evidence type="ECO:0000313" key="1">
    <source>
        <dbReference type="EMBL" id="QMV74427.1"/>
    </source>
</evidence>
<gene>
    <name evidence="1" type="ORF">HS961_17185</name>
</gene>
<dbReference type="RefSeq" id="WP_182324077.1">
    <property type="nucleotide sequence ID" value="NZ_CP058554.1"/>
</dbReference>
<evidence type="ECO:0000313" key="2">
    <source>
        <dbReference type="Proteomes" id="UP000515240"/>
    </source>
</evidence>
<sequence length="130" mass="14587">MTCDLQRWPLVRCVYDQAMDLQHYSSQLDDWALWLARKEPFALLRIYRSAAALQHPEGSAPLAKAWLQNTVPRLKGAVMAMATVVPASEYETLKQFPAGKLLGITAELFVEEAEAMDWLTAQMAAYAAQD</sequence>
<dbReference type="EMBL" id="CP058554">
    <property type="protein sequence ID" value="QMV74427.1"/>
    <property type="molecule type" value="Genomic_DNA"/>
</dbReference>
<accession>A0A7G5EKA2</accession>
<protein>
    <recommendedName>
        <fullName evidence="3">STAS/SEC14 domain-containing protein</fullName>
    </recommendedName>
</protein>
<organism evidence="1 2">
    <name type="scientific">Comamonas piscis</name>
    <dbReference type="NCBI Taxonomy" id="1562974"/>
    <lineage>
        <taxon>Bacteria</taxon>
        <taxon>Pseudomonadati</taxon>
        <taxon>Pseudomonadota</taxon>
        <taxon>Betaproteobacteria</taxon>
        <taxon>Burkholderiales</taxon>
        <taxon>Comamonadaceae</taxon>
        <taxon>Comamonas</taxon>
    </lineage>
</organism>
<name>A0A7G5EKA2_9BURK</name>
<keyword evidence="2" id="KW-1185">Reference proteome</keyword>